<dbReference type="Proteomes" id="UP001234297">
    <property type="component" value="Chromosome 5"/>
</dbReference>
<sequence length="275" mass="30252">MTIQCDVCNREVASVFCSADEAALCDGCDGRVHHANKLASKHPRFSLLHPSYKQSPLCDICKERRAFVFCREDRAILCGECDLSIHTSNRLTQKHSRFLLTGITLSSSPFSSVSSTSAAAAADSSKQVMEKKKKKTVFDEMGSSLPEEKVEDLCMSSISEYLIKTLPGWHVEELLGSSSPADGLCERDDLMTFSKKDQLDGHLSIVSEDFGTWGPQVPQIQGPCFPPGVLSSQNGVGLKDFKEAGNVRVVLRSSDDGFTVPQMSPPYKRSRPLWQ</sequence>
<gene>
    <name evidence="1" type="ORF">MRB53_018911</name>
</gene>
<dbReference type="EMBL" id="CM056813">
    <property type="protein sequence ID" value="KAJ8642217.1"/>
    <property type="molecule type" value="Genomic_DNA"/>
</dbReference>
<evidence type="ECO:0000313" key="1">
    <source>
        <dbReference type="EMBL" id="KAJ8642217.1"/>
    </source>
</evidence>
<comment type="caution">
    <text evidence="1">The sequence shown here is derived from an EMBL/GenBank/DDBJ whole genome shotgun (WGS) entry which is preliminary data.</text>
</comment>
<evidence type="ECO:0000313" key="2">
    <source>
        <dbReference type="Proteomes" id="UP001234297"/>
    </source>
</evidence>
<proteinExistence type="predicted"/>
<reference evidence="1 2" key="1">
    <citation type="journal article" date="2022" name="Hortic Res">
        <title>A haplotype resolved chromosomal level avocado genome allows analysis of novel avocado genes.</title>
        <authorList>
            <person name="Nath O."/>
            <person name="Fletcher S.J."/>
            <person name="Hayward A."/>
            <person name="Shaw L.M."/>
            <person name="Masouleh A.K."/>
            <person name="Furtado A."/>
            <person name="Henry R.J."/>
            <person name="Mitter N."/>
        </authorList>
    </citation>
    <scope>NUCLEOTIDE SEQUENCE [LARGE SCALE GENOMIC DNA]</scope>
    <source>
        <strain evidence="2">cv. Hass</strain>
    </source>
</reference>
<name>A0ACC2M991_PERAE</name>
<accession>A0ACC2M991</accession>
<keyword evidence="2" id="KW-1185">Reference proteome</keyword>
<protein>
    <submittedName>
        <fullName evidence="1">Uncharacterized protein</fullName>
    </submittedName>
</protein>
<organism evidence="1 2">
    <name type="scientific">Persea americana</name>
    <name type="common">Avocado</name>
    <dbReference type="NCBI Taxonomy" id="3435"/>
    <lineage>
        <taxon>Eukaryota</taxon>
        <taxon>Viridiplantae</taxon>
        <taxon>Streptophyta</taxon>
        <taxon>Embryophyta</taxon>
        <taxon>Tracheophyta</taxon>
        <taxon>Spermatophyta</taxon>
        <taxon>Magnoliopsida</taxon>
        <taxon>Magnoliidae</taxon>
        <taxon>Laurales</taxon>
        <taxon>Lauraceae</taxon>
        <taxon>Persea</taxon>
    </lineage>
</organism>